<dbReference type="InterPro" id="IPR011990">
    <property type="entry name" value="TPR-like_helical_dom_sf"/>
</dbReference>
<keyword evidence="1" id="KW-0732">Signal</keyword>
<dbReference type="EMBL" id="CP117880">
    <property type="protein sequence ID" value="WDF69281.1"/>
    <property type="molecule type" value="Genomic_DNA"/>
</dbReference>
<dbReference type="RefSeq" id="WP_274268006.1">
    <property type="nucleotide sequence ID" value="NZ_CP117880.1"/>
</dbReference>
<evidence type="ECO:0000313" key="3">
    <source>
        <dbReference type="Proteomes" id="UP001221558"/>
    </source>
</evidence>
<evidence type="ECO:0000256" key="1">
    <source>
        <dbReference type="SAM" id="SignalP"/>
    </source>
</evidence>
<gene>
    <name evidence="2" type="ORF">PQ465_02595</name>
</gene>
<keyword evidence="3" id="KW-1185">Reference proteome</keyword>
<protein>
    <submittedName>
        <fullName evidence="2">SusD/RagB family nutrient-binding outer membrane lipoprotein</fullName>
    </submittedName>
</protein>
<dbReference type="Pfam" id="PF12771">
    <property type="entry name" value="SusD-like_2"/>
    <property type="match status" value="1"/>
</dbReference>
<reference evidence="2 3" key="1">
    <citation type="submission" date="2023-02" db="EMBL/GenBank/DDBJ databases">
        <title>Genome sequence of Sphingobacterium sp. KACC 22765.</title>
        <authorList>
            <person name="Kim S."/>
            <person name="Heo J."/>
            <person name="Kwon S.-W."/>
        </authorList>
    </citation>
    <scope>NUCLEOTIDE SEQUENCE [LARGE SCALE GENOMIC DNA]</scope>
    <source>
        <strain evidence="2 3">KACC 22765</strain>
    </source>
</reference>
<sequence length="504" mass="55071">MKFIKNKLGLATLATAIIFAGCNKFLDVNDTPNDPLEVPPSTLLSTGLAGTAFAVSNELNRFASTIMSVTAGAAGNPLAWDIYNNVTGAEFGNQWNFELYGGALINYRKMIQAAEAQQGAAYAGIGKIMTAYTFSVVTNTWGDVPYSEALQGDVEVTTPRLDAQRDIYLGNSAENIQGLIDMVREGLADLDRESIVNPGATDIVYGGNIDRWRRAGNLLLLKLAMQISQVEPTISSQVIREVMEANHYINENAGNLSVRFGGQVGSQSPLWTLTNNSLFQNELLISTRFLNLLQGLNDPRLPNFVTRVQQTPGATPTYVTIDNGFRGVVPLATLTNPQRPGRSVYNSYATGVSGEGPVRLLTYAQTSFILAEAVVRFGLAGDAQALYAQGIRASMGEAGITAENITAYFNANPTVVTLSGNNEQRIEQIIRQKYISLFSNGLEQWNDWRRTGYPVLAEHTNAQGIDGRRPVRAVYLFTEQQRNPNFPQGNTVPESNVPLWWDVN</sequence>
<dbReference type="PROSITE" id="PS51257">
    <property type="entry name" value="PROKAR_LIPOPROTEIN"/>
    <property type="match status" value="1"/>
</dbReference>
<accession>A0ABY7WLH1</accession>
<dbReference type="Proteomes" id="UP001221558">
    <property type="component" value="Chromosome"/>
</dbReference>
<feature type="chain" id="PRO_5046133639" evidence="1">
    <location>
        <begin position="21"/>
        <end position="504"/>
    </location>
</feature>
<proteinExistence type="predicted"/>
<dbReference type="SUPFAM" id="SSF48452">
    <property type="entry name" value="TPR-like"/>
    <property type="match status" value="1"/>
</dbReference>
<organism evidence="2 3">
    <name type="scientific">Sphingobacterium oryzagri</name>
    <dbReference type="NCBI Taxonomy" id="3025669"/>
    <lineage>
        <taxon>Bacteria</taxon>
        <taxon>Pseudomonadati</taxon>
        <taxon>Bacteroidota</taxon>
        <taxon>Sphingobacteriia</taxon>
        <taxon>Sphingobacteriales</taxon>
        <taxon>Sphingobacteriaceae</taxon>
        <taxon>Sphingobacterium</taxon>
    </lineage>
</organism>
<evidence type="ECO:0000313" key="2">
    <source>
        <dbReference type="EMBL" id="WDF69281.1"/>
    </source>
</evidence>
<keyword evidence="2" id="KW-0449">Lipoprotein</keyword>
<name>A0ABY7WLH1_9SPHI</name>
<feature type="signal peptide" evidence="1">
    <location>
        <begin position="1"/>
        <end position="20"/>
    </location>
</feature>
<dbReference type="InterPro" id="IPR041662">
    <property type="entry name" value="SusD-like_2"/>
</dbReference>
<dbReference type="Gene3D" id="1.25.40.390">
    <property type="match status" value="1"/>
</dbReference>